<keyword evidence="6 9" id="KW-0238">DNA-binding</keyword>
<dbReference type="InterPro" id="IPR044068">
    <property type="entry name" value="CB"/>
</dbReference>
<comment type="subcellular location">
    <subcellularLocation>
        <location evidence="1">Cytoplasm</location>
    </subcellularLocation>
</comment>
<dbReference type="EMBL" id="JJMM01000002">
    <property type="protein sequence ID" value="KDR96626.1"/>
    <property type="molecule type" value="Genomic_DNA"/>
</dbReference>
<evidence type="ECO:0000256" key="3">
    <source>
        <dbReference type="ARBA" id="ARBA00022618"/>
    </source>
</evidence>
<feature type="domain" description="Core-binding (CB)" evidence="11">
    <location>
        <begin position="37"/>
        <end position="146"/>
    </location>
</feature>
<keyword evidence="4" id="KW-0159">Chromosome partition</keyword>
<evidence type="ECO:0000256" key="6">
    <source>
        <dbReference type="ARBA" id="ARBA00023125"/>
    </source>
</evidence>
<feature type="domain" description="Tyr recombinase" evidence="10">
    <location>
        <begin position="168"/>
        <end position="376"/>
    </location>
</feature>
<dbReference type="GO" id="GO:0003677">
    <property type="term" value="F:DNA binding"/>
    <property type="evidence" value="ECO:0007669"/>
    <property type="project" value="UniProtKB-UniRule"/>
</dbReference>
<keyword evidence="13" id="KW-1185">Reference proteome</keyword>
<keyword evidence="8" id="KW-0131">Cell cycle</keyword>
<dbReference type="Pfam" id="PF00589">
    <property type="entry name" value="Phage_integrase"/>
    <property type="match status" value="1"/>
</dbReference>
<evidence type="ECO:0000259" key="11">
    <source>
        <dbReference type="PROSITE" id="PS51900"/>
    </source>
</evidence>
<sequence>MNRFKISEKNRSEIPDNILIERAILKEKLDSLKSGAPPLLKKYINYLYRNESARSVNINTALKYTREITSFLQALIDRGIISVQSLSQISPLEIDEICSEDIQDYIDSCGSYVHVNSNGEKVIYSNSPRTLSLKQTCIKGFFTWLYKNEYIEKNETEKLRKILTNDTHEVLTLTDEEVMASLELSATGTCTIYGMDIGLSKKEMENFKNTRLRDHAILSMFIYHGLRISELYHINMSSLEIEKGVFNIFRKRNKKKKMYFSNQSLKALENYLENEKPKDGIRPGDEDALFLSSSRNGKDHSRLSIEQIRKIVKKYTTKVSRNPKISPHKLRATFATKSLEITGNIYTVQQTLDHSSTATTQKYLKDNEKAKKQMAEIITFE</sequence>
<dbReference type="OrthoDB" id="283809at2"/>
<dbReference type="GO" id="GO:0051301">
    <property type="term" value="P:cell division"/>
    <property type="evidence" value="ECO:0007669"/>
    <property type="project" value="UniProtKB-KW"/>
</dbReference>
<dbReference type="SUPFAM" id="SSF56349">
    <property type="entry name" value="DNA breaking-rejoining enzymes"/>
    <property type="match status" value="1"/>
</dbReference>
<organism evidence="12 13">
    <name type="scientific">Peptoclostridium litorale DSM 5388</name>
    <dbReference type="NCBI Taxonomy" id="1121324"/>
    <lineage>
        <taxon>Bacteria</taxon>
        <taxon>Bacillati</taxon>
        <taxon>Bacillota</taxon>
        <taxon>Clostridia</taxon>
        <taxon>Peptostreptococcales</taxon>
        <taxon>Peptoclostridiaceae</taxon>
        <taxon>Peptoclostridium</taxon>
    </lineage>
</organism>
<dbReference type="PANTHER" id="PTHR30349">
    <property type="entry name" value="PHAGE INTEGRASE-RELATED"/>
    <property type="match status" value="1"/>
</dbReference>
<evidence type="ECO:0000256" key="1">
    <source>
        <dbReference type="ARBA" id="ARBA00004496"/>
    </source>
</evidence>
<evidence type="ECO:0000313" key="13">
    <source>
        <dbReference type="Proteomes" id="UP000027946"/>
    </source>
</evidence>
<protein>
    <submittedName>
        <fullName evidence="12">Site-specific recombinase, phage integrase family</fullName>
    </submittedName>
</protein>
<dbReference type="InterPro" id="IPR013762">
    <property type="entry name" value="Integrase-like_cat_sf"/>
</dbReference>
<name>A0A069RI24_PEPLI</name>
<keyword evidence="3" id="KW-0132">Cell division</keyword>
<comment type="caution">
    <text evidence="12">The sequence shown here is derived from an EMBL/GenBank/DDBJ whole genome shotgun (WGS) entry which is preliminary data.</text>
</comment>
<keyword evidence="2" id="KW-0963">Cytoplasm</keyword>
<dbReference type="PROSITE" id="PS51900">
    <property type="entry name" value="CB"/>
    <property type="match status" value="1"/>
</dbReference>
<proteinExistence type="predicted"/>
<dbReference type="Proteomes" id="UP000027946">
    <property type="component" value="Unassembled WGS sequence"/>
</dbReference>
<dbReference type="STRING" id="1121324.CLIT_2c02320"/>
<dbReference type="GO" id="GO:0006310">
    <property type="term" value="P:DNA recombination"/>
    <property type="evidence" value="ECO:0007669"/>
    <property type="project" value="UniProtKB-KW"/>
</dbReference>
<dbReference type="InterPro" id="IPR050090">
    <property type="entry name" value="Tyrosine_recombinase_XerCD"/>
</dbReference>
<dbReference type="PANTHER" id="PTHR30349:SF77">
    <property type="entry name" value="TYROSINE RECOMBINASE XERC"/>
    <property type="match status" value="1"/>
</dbReference>
<keyword evidence="5" id="KW-0229">DNA integration</keyword>
<dbReference type="eggNOG" id="COG4974">
    <property type="taxonomic scope" value="Bacteria"/>
</dbReference>
<evidence type="ECO:0000256" key="7">
    <source>
        <dbReference type="ARBA" id="ARBA00023172"/>
    </source>
</evidence>
<dbReference type="RefSeq" id="WP_038261141.1">
    <property type="nucleotide sequence ID" value="NZ_FSRH01000001.1"/>
</dbReference>
<dbReference type="AlphaFoldDB" id="A0A069RI24"/>
<dbReference type="GO" id="GO:0007059">
    <property type="term" value="P:chromosome segregation"/>
    <property type="evidence" value="ECO:0007669"/>
    <property type="project" value="UniProtKB-KW"/>
</dbReference>
<evidence type="ECO:0000313" key="12">
    <source>
        <dbReference type="EMBL" id="KDR96626.1"/>
    </source>
</evidence>
<dbReference type="GO" id="GO:0005737">
    <property type="term" value="C:cytoplasm"/>
    <property type="evidence" value="ECO:0007669"/>
    <property type="project" value="UniProtKB-SubCell"/>
</dbReference>
<dbReference type="Gene3D" id="1.10.443.10">
    <property type="entry name" value="Intergrase catalytic core"/>
    <property type="match status" value="1"/>
</dbReference>
<reference evidence="12 13" key="1">
    <citation type="submission" date="2014-03" db="EMBL/GenBank/DDBJ databases">
        <title>Genome sequence of Clostridium litorale W6, DSM 5388.</title>
        <authorList>
            <person name="Poehlein A."/>
            <person name="Jagirdar A."/>
            <person name="Khonsari B."/>
            <person name="Chibani C.M."/>
            <person name="Gutierrez Gutierrez D.A."/>
            <person name="Davydova E."/>
            <person name="Alghaithi H.S."/>
            <person name="Nair K.P."/>
            <person name="Dhamotharan K."/>
            <person name="Chandran L."/>
            <person name="G W."/>
            <person name="Daniel R."/>
        </authorList>
    </citation>
    <scope>NUCLEOTIDE SEQUENCE [LARGE SCALE GENOMIC DNA]</scope>
    <source>
        <strain evidence="12 13">W6</strain>
    </source>
</reference>
<evidence type="ECO:0000259" key="10">
    <source>
        <dbReference type="PROSITE" id="PS51898"/>
    </source>
</evidence>
<evidence type="ECO:0000256" key="4">
    <source>
        <dbReference type="ARBA" id="ARBA00022829"/>
    </source>
</evidence>
<accession>A0A069RI24</accession>
<keyword evidence="7" id="KW-0233">DNA recombination</keyword>
<dbReference type="InterPro" id="IPR002104">
    <property type="entry name" value="Integrase_catalytic"/>
</dbReference>
<evidence type="ECO:0000256" key="8">
    <source>
        <dbReference type="ARBA" id="ARBA00023306"/>
    </source>
</evidence>
<dbReference type="PROSITE" id="PS51898">
    <property type="entry name" value="TYR_RECOMBINASE"/>
    <property type="match status" value="1"/>
</dbReference>
<dbReference type="Gene3D" id="1.10.150.130">
    <property type="match status" value="1"/>
</dbReference>
<gene>
    <name evidence="12" type="ORF">CLIT_2c02320</name>
</gene>
<dbReference type="InterPro" id="IPR011010">
    <property type="entry name" value="DNA_brk_join_enz"/>
</dbReference>
<dbReference type="InterPro" id="IPR010998">
    <property type="entry name" value="Integrase_recombinase_N"/>
</dbReference>
<evidence type="ECO:0000256" key="5">
    <source>
        <dbReference type="ARBA" id="ARBA00022908"/>
    </source>
</evidence>
<evidence type="ECO:0000256" key="9">
    <source>
        <dbReference type="PROSITE-ProRule" id="PRU01248"/>
    </source>
</evidence>
<evidence type="ECO:0000256" key="2">
    <source>
        <dbReference type="ARBA" id="ARBA00022490"/>
    </source>
</evidence>
<dbReference type="GO" id="GO:0015074">
    <property type="term" value="P:DNA integration"/>
    <property type="evidence" value="ECO:0007669"/>
    <property type="project" value="UniProtKB-KW"/>
</dbReference>